<dbReference type="Proteomes" id="UP000548476">
    <property type="component" value="Unassembled WGS sequence"/>
</dbReference>
<sequence length="126" mass="13420">MTTTATALAADDAFFTALLTADGRALDALLADDFSLVDVMAGQLVPRDAFLGLVGGGDLEFLKVDRDATDVAVRERPGLSVITGRTRMTMRFQGEEVTAASRYTHVFVKDGGNWRLLAAQGTPEVA</sequence>
<evidence type="ECO:0000313" key="2">
    <source>
        <dbReference type="EMBL" id="MBB6038371.1"/>
    </source>
</evidence>
<dbReference type="AlphaFoldDB" id="A0A841FM25"/>
<dbReference type="InterPro" id="IPR027843">
    <property type="entry name" value="DUF4440"/>
</dbReference>
<dbReference type="Pfam" id="PF14534">
    <property type="entry name" value="DUF4440"/>
    <property type="match status" value="1"/>
</dbReference>
<feature type="domain" description="DUF4440" evidence="1">
    <location>
        <begin position="9"/>
        <end position="116"/>
    </location>
</feature>
<dbReference type="EMBL" id="JACHGT010000016">
    <property type="protein sequence ID" value="MBB6038371.1"/>
    <property type="molecule type" value="Genomic_DNA"/>
</dbReference>
<dbReference type="Gene3D" id="3.10.450.50">
    <property type="match status" value="1"/>
</dbReference>
<proteinExistence type="predicted"/>
<dbReference type="InterPro" id="IPR032710">
    <property type="entry name" value="NTF2-like_dom_sf"/>
</dbReference>
<dbReference type="RefSeq" id="WP_184791169.1">
    <property type="nucleotide sequence ID" value="NZ_BONT01000009.1"/>
</dbReference>
<protein>
    <submittedName>
        <fullName evidence="2">Ketosteroid isomerase-like protein</fullName>
    </submittedName>
</protein>
<dbReference type="SUPFAM" id="SSF54427">
    <property type="entry name" value="NTF2-like"/>
    <property type="match status" value="1"/>
</dbReference>
<keyword evidence="2" id="KW-0413">Isomerase</keyword>
<organism evidence="2 3">
    <name type="scientific">Phytomonospora endophytica</name>
    <dbReference type="NCBI Taxonomy" id="714109"/>
    <lineage>
        <taxon>Bacteria</taxon>
        <taxon>Bacillati</taxon>
        <taxon>Actinomycetota</taxon>
        <taxon>Actinomycetes</taxon>
        <taxon>Micromonosporales</taxon>
        <taxon>Micromonosporaceae</taxon>
        <taxon>Phytomonospora</taxon>
    </lineage>
</organism>
<keyword evidence="3" id="KW-1185">Reference proteome</keyword>
<accession>A0A841FM25</accession>
<comment type="caution">
    <text evidence="2">The sequence shown here is derived from an EMBL/GenBank/DDBJ whole genome shotgun (WGS) entry which is preliminary data.</text>
</comment>
<evidence type="ECO:0000259" key="1">
    <source>
        <dbReference type="Pfam" id="PF14534"/>
    </source>
</evidence>
<gene>
    <name evidence="2" type="ORF">HNR73_006254</name>
</gene>
<evidence type="ECO:0000313" key="3">
    <source>
        <dbReference type="Proteomes" id="UP000548476"/>
    </source>
</evidence>
<reference evidence="2 3" key="1">
    <citation type="submission" date="2020-08" db="EMBL/GenBank/DDBJ databases">
        <title>Genomic Encyclopedia of Type Strains, Phase IV (KMG-IV): sequencing the most valuable type-strain genomes for metagenomic binning, comparative biology and taxonomic classification.</title>
        <authorList>
            <person name="Goeker M."/>
        </authorList>
    </citation>
    <scope>NUCLEOTIDE SEQUENCE [LARGE SCALE GENOMIC DNA]</scope>
    <source>
        <strain evidence="2 3">YIM 65646</strain>
    </source>
</reference>
<name>A0A841FM25_9ACTN</name>
<dbReference type="GO" id="GO:0016853">
    <property type="term" value="F:isomerase activity"/>
    <property type="evidence" value="ECO:0007669"/>
    <property type="project" value="UniProtKB-KW"/>
</dbReference>